<dbReference type="InterPro" id="IPR029055">
    <property type="entry name" value="Ntn_hydrolases_N"/>
</dbReference>
<dbReference type="InterPro" id="IPR000836">
    <property type="entry name" value="PRTase_dom"/>
</dbReference>
<comment type="similarity">
    <text evidence="2 7 8">In the C-terminal section; belongs to the purine/pyrimidine phosphoribosyltransferase family.</text>
</comment>
<comment type="function">
    <text evidence="7">Catalyzes the formation of phosphoribosylamine from phosphoribosylpyrophosphate (PRPP) and glutamine.</text>
</comment>
<evidence type="ECO:0000313" key="15">
    <source>
        <dbReference type="Proteomes" id="UP000293863"/>
    </source>
</evidence>
<evidence type="ECO:0000256" key="10">
    <source>
        <dbReference type="PIRSR" id="PIRSR000485-2"/>
    </source>
</evidence>
<evidence type="ECO:0000256" key="6">
    <source>
        <dbReference type="ARBA" id="ARBA00022962"/>
    </source>
</evidence>
<dbReference type="Pfam" id="PF13522">
    <property type="entry name" value="GATase_6"/>
    <property type="match status" value="1"/>
</dbReference>
<feature type="binding site" evidence="7 10">
    <location>
        <position position="367"/>
    </location>
    <ligand>
        <name>Mg(2+)</name>
        <dbReference type="ChEBI" id="CHEBI:18420"/>
    </ligand>
</feature>
<dbReference type="EMBL" id="SGSQ01000003">
    <property type="protein sequence ID" value="RZG48606.1"/>
    <property type="molecule type" value="Genomic_DNA"/>
</dbReference>
<evidence type="ECO:0000313" key="12">
    <source>
        <dbReference type="EMBL" id="AYO54659.1"/>
    </source>
</evidence>
<keyword evidence="3 7" id="KW-0328">Glycosyltransferase</keyword>
<reference evidence="12 14" key="1">
    <citation type="submission" date="2018-10" db="EMBL/GenBank/DDBJ databases">
        <title>The complete genome of Acinetobacter wuhouensis strain WCHAW010062.</title>
        <authorList>
            <person name="Hu Y."/>
            <person name="Long H."/>
            <person name="Feng Y."/>
            <person name="Zong Z."/>
        </authorList>
    </citation>
    <scope>NUCLEOTIDE SEQUENCE [LARGE SCALE GENOMIC DNA]</scope>
    <source>
        <strain evidence="12 14">WCHAW010062</strain>
    </source>
</reference>
<keyword evidence="5 7" id="KW-0658">Purine biosynthesis</keyword>
<name>A0A385C4B4_9GAMM</name>
<dbReference type="PIRSF" id="PIRSF000485">
    <property type="entry name" value="Amd_phspho_trans"/>
    <property type="match status" value="1"/>
</dbReference>
<keyword evidence="7 10" id="KW-0460">Magnesium</keyword>
<dbReference type="EMBL" id="CP033133">
    <property type="protein sequence ID" value="AYO54659.1"/>
    <property type="molecule type" value="Genomic_DNA"/>
</dbReference>
<dbReference type="RefSeq" id="WP_068974503.1">
    <property type="nucleotide sequence ID" value="NZ_CP031716.1"/>
</dbReference>
<keyword evidence="4 7" id="KW-0808">Transferase</keyword>
<dbReference type="OrthoDB" id="9801213at2"/>
<feature type="domain" description="Glutamine amidotransferase type-2" evidence="11">
    <location>
        <begin position="2"/>
        <end position="235"/>
    </location>
</feature>
<dbReference type="CDD" id="cd06223">
    <property type="entry name" value="PRTases_typeI"/>
    <property type="match status" value="1"/>
</dbReference>
<dbReference type="InterPro" id="IPR017932">
    <property type="entry name" value="GATase_2_dom"/>
</dbReference>
<keyword evidence="6 7" id="KW-0315">Glutamine amidotransferase</keyword>
<evidence type="ECO:0000313" key="14">
    <source>
        <dbReference type="Proteomes" id="UP000279962"/>
    </source>
</evidence>
<dbReference type="PROSITE" id="PS51278">
    <property type="entry name" value="GATASE_TYPE_2"/>
    <property type="match status" value="1"/>
</dbReference>
<protein>
    <recommendedName>
        <fullName evidence="7">Amidophosphoribosyltransferase</fullName>
        <shortName evidence="7">ATase</shortName>
        <ecNumber evidence="7">2.4.2.14</ecNumber>
    </recommendedName>
    <alternativeName>
        <fullName evidence="7">Glutamine phosphoribosylpyrophosphate amidotransferase</fullName>
        <shortName evidence="7">GPATase</shortName>
    </alternativeName>
</protein>
<feature type="active site" description="Nucleophile" evidence="7 9">
    <location>
        <position position="2"/>
    </location>
</feature>
<dbReference type="Pfam" id="PF00156">
    <property type="entry name" value="Pribosyltran"/>
    <property type="match status" value="1"/>
</dbReference>
<dbReference type="Gene3D" id="3.60.20.10">
    <property type="entry name" value="Glutamine Phosphoribosylpyrophosphate, subunit 1, domain 1"/>
    <property type="match status" value="1"/>
</dbReference>
<dbReference type="SUPFAM" id="SSF56235">
    <property type="entry name" value="N-terminal nucleophile aminohydrolases (Ntn hydrolases)"/>
    <property type="match status" value="1"/>
</dbReference>
<evidence type="ECO:0000256" key="1">
    <source>
        <dbReference type="ARBA" id="ARBA00005209"/>
    </source>
</evidence>
<evidence type="ECO:0000256" key="4">
    <source>
        <dbReference type="ARBA" id="ARBA00022679"/>
    </source>
</evidence>
<organism evidence="13 15">
    <name type="scientific">Acinetobacter wuhouensis</name>
    <dbReference type="NCBI Taxonomy" id="1879050"/>
    <lineage>
        <taxon>Bacteria</taxon>
        <taxon>Pseudomonadati</taxon>
        <taxon>Pseudomonadota</taxon>
        <taxon>Gammaproteobacteria</taxon>
        <taxon>Moraxellales</taxon>
        <taxon>Moraxellaceae</taxon>
        <taxon>Acinetobacter</taxon>
    </lineage>
</organism>
<reference evidence="13 15" key="2">
    <citation type="submission" date="2019-02" db="EMBL/GenBank/DDBJ databases">
        <title>The Batch Genome Submission of Acinetobacter spp. strains.</title>
        <authorList>
            <person name="Qin J."/>
            <person name="Hu Y."/>
            <person name="Ye H."/>
            <person name="Wei L."/>
            <person name="Feng Y."/>
            <person name="Zong Z."/>
        </authorList>
    </citation>
    <scope>NUCLEOTIDE SEQUENCE [LARGE SCALE GENOMIC DNA]</scope>
    <source>
        <strain evidence="13 15">WCHAW060049</strain>
    </source>
</reference>
<dbReference type="HAMAP" id="MF_01931">
    <property type="entry name" value="PurF"/>
    <property type="match status" value="1"/>
</dbReference>
<evidence type="ECO:0000259" key="11">
    <source>
        <dbReference type="PROSITE" id="PS51278"/>
    </source>
</evidence>
<dbReference type="EC" id="2.4.2.14" evidence="7"/>
<sequence>MCGVVGIAGKSPVNQMLFDALTMLQHRGQDAAGIVTCHNGRLFLRKDNGMVRDVFHTRHMRALLGNYGIGHVRYPTAGSSSSAEAQPFYVNSPYGITLAHNGNLTNAPDIHEDLFKTDLRHMNTDSDSEVLLNVFAHELQKSASLTPTPEDIFHTVKRVHERCKGAYGVVAMITGHGLVGFRDPNGIRPLIYGSRLTENGEKEYIIASESVAITALGFKVERDIAPGEAVFINSNGEFFSQQCADNPRYRPCIFEYVYFARPDATIDGISVYKARLKMGETLAKKILREWGDTHDIDVVIPIPDTSRTSALELANVLGVKFREGFMKNRYIGRTFIMPGQQQRKKSVRQKLNPVELEFKGKNVLLVDDSIVRGTTCNEIIQMARDAGAKNVYFASAAPMVKYPNVYGIDMPAKAELIASHRSVKEIEEIIGADRLIFQDLDDLKAAVKTHKVPEVEEFDCSVFDGIYVTGDIDEQYLIDLENSRSDTAKKQKDGYIDVNIDASSVDLSGIKEEM</sequence>
<evidence type="ECO:0000256" key="3">
    <source>
        <dbReference type="ARBA" id="ARBA00022676"/>
    </source>
</evidence>
<feature type="binding site" evidence="7 10">
    <location>
        <position position="305"/>
    </location>
    <ligand>
        <name>Mg(2+)</name>
        <dbReference type="ChEBI" id="CHEBI:18420"/>
    </ligand>
</feature>
<dbReference type="CDD" id="cd00715">
    <property type="entry name" value="GPATase_N"/>
    <property type="match status" value="1"/>
</dbReference>
<dbReference type="InterPro" id="IPR035584">
    <property type="entry name" value="PurF_N"/>
</dbReference>
<comment type="cofactor">
    <cofactor evidence="7 10">
        <name>Mg(2+)</name>
        <dbReference type="ChEBI" id="CHEBI:18420"/>
    </cofactor>
    <text evidence="7 10">Binds 1 Mg(2+) ion per subunit.</text>
</comment>
<dbReference type="GO" id="GO:0006189">
    <property type="term" value="P:'de novo' IMP biosynthetic process"/>
    <property type="evidence" value="ECO:0007669"/>
    <property type="project" value="UniProtKB-UniRule"/>
</dbReference>
<evidence type="ECO:0000256" key="2">
    <source>
        <dbReference type="ARBA" id="ARBA00010138"/>
    </source>
</evidence>
<dbReference type="Proteomes" id="UP000279962">
    <property type="component" value="Chromosome"/>
</dbReference>
<dbReference type="GO" id="GO:0000287">
    <property type="term" value="F:magnesium ion binding"/>
    <property type="evidence" value="ECO:0007669"/>
    <property type="project" value="UniProtKB-UniRule"/>
</dbReference>
<comment type="caution">
    <text evidence="7">Lacks conserved residue(s) required for the propagation of feature annotation.</text>
</comment>
<comment type="catalytic activity">
    <reaction evidence="7 8">
        <text>5-phospho-beta-D-ribosylamine + L-glutamate + diphosphate = 5-phospho-alpha-D-ribose 1-diphosphate + L-glutamine + H2O</text>
        <dbReference type="Rhea" id="RHEA:14905"/>
        <dbReference type="ChEBI" id="CHEBI:15377"/>
        <dbReference type="ChEBI" id="CHEBI:29985"/>
        <dbReference type="ChEBI" id="CHEBI:33019"/>
        <dbReference type="ChEBI" id="CHEBI:58017"/>
        <dbReference type="ChEBI" id="CHEBI:58359"/>
        <dbReference type="ChEBI" id="CHEBI:58681"/>
        <dbReference type="EC" id="2.4.2.14"/>
    </reaction>
</comment>
<evidence type="ECO:0000256" key="7">
    <source>
        <dbReference type="HAMAP-Rule" id="MF_01931"/>
    </source>
</evidence>
<dbReference type="Gene3D" id="3.40.50.2020">
    <property type="match status" value="1"/>
</dbReference>
<keyword evidence="15" id="KW-1185">Reference proteome</keyword>
<dbReference type="InterPro" id="IPR005854">
    <property type="entry name" value="PurF"/>
</dbReference>
<dbReference type="KEGG" id="awu:BEN71_08600"/>
<dbReference type="STRING" id="1879050.GCA_001696605_01875"/>
<accession>A0A385C4B4</accession>
<evidence type="ECO:0000256" key="9">
    <source>
        <dbReference type="PIRSR" id="PIRSR000485-1"/>
    </source>
</evidence>
<keyword evidence="7 10" id="KW-0479">Metal-binding</keyword>
<dbReference type="GO" id="GO:0009113">
    <property type="term" value="P:purine nucleobase biosynthetic process"/>
    <property type="evidence" value="ECO:0007669"/>
    <property type="project" value="UniProtKB-UniRule"/>
</dbReference>
<gene>
    <name evidence="7" type="primary">purF</name>
    <name evidence="12" type="ORF">CDG68_13830</name>
    <name evidence="13" type="ORF">EXU28_02215</name>
</gene>
<feature type="binding site" evidence="7 10">
    <location>
        <position position="368"/>
    </location>
    <ligand>
        <name>Mg(2+)</name>
        <dbReference type="ChEBI" id="CHEBI:18420"/>
    </ligand>
</feature>
<evidence type="ECO:0000313" key="13">
    <source>
        <dbReference type="EMBL" id="RZG48606.1"/>
    </source>
</evidence>
<dbReference type="Proteomes" id="UP000293863">
    <property type="component" value="Unassembled WGS sequence"/>
</dbReference>
<dbReference type="PANTHER" id="PTHR11907">
    <property type="entry name" value="AMIDOPHOSPHORIBOSYLTRANSFERASE"/>
    <property type="match status" value="1"/>
</dbReference>
<dbReference type="UniPathway" id="UPA00074">
    <property type="reaction ID" value="UER00124"/>
</dbReference>
<dbReference type="SUPFAM" id="SSF53271">
    <property type="entry name" value="PRTase-like"/>
    <property type="match status" value="1"/>
</dbReference>
<dbReference type="InterPro" id="IPR029057">
    <property type="entry name" value="PRTase-like"/>
</dbReference>
<evidence type="ECO:0000256" key="5">
    <source>
        <dbReference type="ARBA" id="ARBA00022755"/>
    </source>
</evidence>
<evidence type="ECO:0000256" key="8">
    <source>
        <dbReference type="PIRNR" id="PIRNR000485"/>
    </source>
</evidence>
<dbReference type="GO" id="GO:0004044">
    <property type="term" value="F:amidophosphoribosyltransferase activity"/>
    <property type="evidence" value="ECO:0007669"/>
    <property type="project" value="UniProtKB-UniRule"/>
</dbReference>
<dbReference type="AlphaFoldDB" id="A0A385C4B4"/>
<comment type="pathway">
    <text evidence="1 7 8">Purine metabolism; IMP biosynthesis via de novo pathway; N(1)-(5-phospho-D-ribosyl)glycinamide from 5-phospho-alpha-D-ribose 1-diphosphate: step 1/2.</text>
</comment>
<proteinExistence type="inferred from homology"/>
<dbReference type="NCBIfam" id="TIGR01134">
    <property type="entry name" value="purF"/>
    <property type="match status" value="1"/>
</dbReference>